<dbReference type="AlphaFoldDB" id="A0A2R8ABT9"/>
<dbReference type="PANTHER" id="PTHR44169:SF6">
    <property type="entry name" value="NADPH-DEPENDENT 1-ACYLDIHYDROXYACETONE PHOSPHATE REDUCTASE"/>
    <property type="match status" value="1"/>
</dbReference>
<organism evidence="4 5">
    <name type="scientific">Pontivivens insulae</name>
    <dbReference type="NCBI Taxonomy" id="1639689"/>
    <lineage>
        <taxon>Bacteria</taxon>
        <taxon>Pseudomonadati</taxon>
        <taxon>Pseudomonadota</taxon>
        <taxon>Alphaproteobacteria</taxon>
        <taxon>Rhodobacterales</taxon>
        <taxon>Paracoccaceae</taxon>
        <taxon>Pontivivens</taxon>
    </lineage>
</organism>
<evidence type="ECO:0000313" key="4">
    <source>
        <dbReference type="EMBL" id="SPF29677.1"/>
    </source>
</evidence>
<dbReference type="CDD" id="cd05374">
    <property type="entry name" value="17beta-HSD-like_SDR_c"/>
    <property type="match status" value="1"/>
</dbReference>
<evidence type="ECO:0000256" key="1">
    <source>
        <dbReference type="ARBA" id="ARBA00006484"/>
    </source>
</evidence>
<dbReference type="SUPFAM" id="SSF51735">
    <property type="entry name" value="NAD(P)-binding Rossmann-fold domains"/>
    <property type="match status" value="1"/>
</dbReference>
<dbReference type="GO" id="GO:0016491">
    <property type="term" value="F:oxidoreductase activity"/>
    <property type="evidence" value="ECO:0007669"/>
    <property type="project" value="UniProtKB-KW"/>
</dbReference>
<dbReference type="Pfam" id="PF00106">
    <property type="entry name" value="adh_short"/>
    <property type="match status" value="1"/>
</dbReference>
<proteinExistence type="inferred from homology"/>
<dbReference type="PRINTS" id="PR00081">
    <property type="entry name" value="GDHRDH"/>
</dbReference>
<evidence type="ECO:0000256" key="3">
    <source>
        <dbReference type="RuleBase" id="RU000363"/>
    </source>
</evidence>
<dbReference type="PANTHER" id="PTHR44169">
    <property type="entry name" value="NADPH-DEPENDENT 1-ACYLDIHYDROXYACETONE PHOSPHATE REDUCTASE"/>
    <property type="match status" value="1"/>
</dbReference>
<accession>A0A2R8ABT9</accession>
<gene>
    <name evidence="4" type="primary">bacC_2</name>
    <name evidence="4" type="ORF">POI8812_01993</name>
</gene>
<keyword evidence="2 4" id="KW-0560">Oxidoreductase</keyword>
<sequence length="274" mass="30320">MRTILITGCSSGIGYDAAVTLKARGWRVFAACRQQIDVDRLRAEGLEAVLLDYRDSAGMQAAVSEVLEATGGTLDALFNNGAFALPGFVEDLPRDGLRDIFEVNLFGQFELINLLMPTFRAQGRGRIVNCSSVLGIAAMRGRGAYNATKFAMEGLSDTMRVELHGSGIDLSLILPGPIPTRIRQNAQANFETWIDWQGSARRAEYEAEVMPRLYDESGTPDPFEQPVSAVTAKLIHAVEARRPHARYYVTAGTWIARALTHLPTRWRDMVMRRS</sequence>
<evidence type="ECO:0000313" key="5">
    <source>
        <dbReference type="Proteomes" id="UP000244932"/>
    </source>
</evidence>
<dbReference type="InterPro" id="IPR020904">
    <property type="entry name" value="Sc_DH/Rdtase_CS"/>
</dbReference>
<reference evidence="4 5" key="1">
    <citation type="submission" date="2018-03" db="EMBL/GenBank/DDBJ databases">
        <authorList>
            <person name="Keele B.F."/>
        </authorList>
    </citation>
    <scope>NUCLEOTIDE SEQUENCE [LARGE SCALE GENOMIC DNA]</scope>
    <source>
        <strain evidence="4 5">CeCT 8812</strain>
    </source>
</reference>
<dbReference type="Gene3D" id="3.40.50.720">
    <property type="entry name" value="NAD(P)-binding Rossmann-like Domain"/>
    <property type="match status" value="1"/>
</dbReference>
<comment type="similarity">
    <text evidence="1 3">Belongs to the short-chain dehydrogenases/reductases (SDR) family.</text>
</comment>
<dbReference type="PROSITE" id="PS00061">
    <property type="entry name" value="ADH_SHORT"/>
    <property type="match status" value="1"/>
</dbReference>
<evidence type="ECO:0000256" key="2">
    <source>
        <dbReference type="ARBA" id="ARBA00023002"/>
    </source>
</evidence>
<dbReference type="InterPro" id="IPR036291">
    <property type="entry name" value="NAD(P)-bd_dom_sf"/>
</dbReference>
<dbReference type="InterPro" id="IPR002347">
    <property type="entry name" value="SDR_fam"/>
</dbReference>
<dbReference type="PRINTS" id="PR00080">
    <property type="entry name" value="SDRFAMILY"/>
</dbReference>
<dbReference type="EC" id="1.1.1.385" evidence="4"/>
<dbReference type="Proteomes" id="UP000244932">
    <property type="component" value="Unassembled WGS sequence"/>
</dbReference>
<keyword evidence="5" id="KW-1185">Reference proteome</keyword>
<dbReference type="EMBL" id="OMKW01000002">
    <property type="protein sequence ID" value="SPF29677.1"/>
    <property type="molecule type" value="Genomic_DNA"/>
</dbReference>
<protein>
    <submittedName>
        <fullName evidence="4">Dihydroanticapsin 7-dehydrogenase</fullName>
        <ecNumber evidence="4">1.1.1.385</ecNumber>
    </submittedName>
</protein>
<name>A0A2R8ABT9_9RHOB</name>
<dbReference type="RefSeq" id="WP_370739581.1">
    <property type="nucleotide sequence ID" value="NZ_OMKW01000002.1"/>
</dbReference>